<gene>
    <name evidence="1" type="ORF">AOQ84DRAFT_383646</name>
</gene>
<dbReference type="OrthoDB" id="5313288at2759"/>
<evidence type="ECO:0000313" key="2">
    <source>
        <dbReference type="Proteomes" id="UP000250140"/>
    </source>
</evidence>
<protein>
    <submittedName>
        <fullName evidence="1">Uncharacterized protein</fullName>
    </submittedName>
</protein>
<dbReference type="Proteomes" id="UP000250140">
    <property type="component" value="Unassembled WGS sequence"/>
</dbReference>
<keyword evidence="2" id="KW-1185">Reference proteome</keyword>
<proteinExistence type="predicted"/>
<dbReference type="EMBL" id="KV751118">
    <property type="protein sequence ID" value="OCL01507.1"/>
    <property type="molecule type" value="Genomic_DNA"/>
</dbReference>
<reference evidence="1 2" key="1">
    <citation type="journal article" date="2016" name="Nat. Commun.">
        <title>Ectomycorrhizal ecology is imprinted in the genome of the dominant symbiotic fungus Cenococcum geophilum.</title>
        <authorList>
            <consortium name="DOE Joint Genome Institute"/>
            <person name="Peter M."/>
            <person name="Kohler A."/>
            <person name="Ohm R.A."/>
            <person name="Kuo A."/>
            <person name="Krutzmann J."/>
            <person name="Morin E."/>
            <person name="Arend M."/>
            <person name="Barry K.W."/>
            <person name="Binder M."/>
            <person name="Choi C."/>
            <person name="Clum A."/>
            <person name="Copeland A."/>
            <person name="Grisel N."/>
            <person name="Haridas S."/>
            <person name="Kipfer T."/>
            <person name="LaButti K."/>
            <person name="Lindquist E."/>
            <person name="Lipzen A."/>
            <person name="Maire R."/>
            <person name="Meier B."/>
            <person name="Mihaltcheva S."/>
            <person name="Molinier V."/>
            <person name="Murat C."/>
            <person name="Poggeler S."/>
            <person name="Quandt C.A."/>
            <person name="Sperisen C."/>
            <person name="Tritt A."/>
            <person name="Tisserant E."/>
            <person name="Crous P.W."/>
            <person name="Henrissat B."/>
            <person name="Nehls U."/>
            <person name="Egli S."/>
            <person name="Spatafora J.W."/>
            <person name="Grigoriev I.V."/>
            <person name="Martin F.M."/>
        </authorList>
    </citation>
    <scope>NUCLEOTIDE SEQUENCE [LARGE SCALE GENOMIC DNA]</scope>
    <source>
        <strain evidence="1 2">CBS 207.34</strain>
    </source>
</reference>
<dbReference type="AlphaFoldDB" id="A0A8E2EML2"/>
<organism evidence="1 2">
    <name type="scientific">Glonium stellatum</name>
    <dbReference type="NCBI Taxonomy" id="574774"/>
    <lineage>
        <taxon>Eukaryota</taxon>
        <taxon>Fungi</taxon>
        <taxon>Dikarya</taxon>
        <taxon>Ascomycota</taxon>
        <taxon>Pezizomycotina</taxon>
        <taxon>Dothideomycetes</taxon>
        <taxon>Pleosporomycetidae</taxon>
        <taxon>Gloniales</taxon>
        <taxon>Gloniaceae</taxon>
        <taxon>Glonium</taxon>
    </lineage>
</organism>
<sequence>MSDNNLAALPTELLHNILSYSIWNTAGEFRVYTAATTGGRPKLWTNHTYYTVAATSRHLRNIVESFCQHLIILHKSTTKLLPLTKKSKNRTPNRIRWVKWIAKHCVFCGKGSTCMALMYNTIRCCRKCDKKEWPDKITMTAALNNYNLTKLDLFTPNVLYPENPFPVLRFGIYDCMGVYTTMFMKDEVEERAGLIHGKDSVEDQKARRRRRTRIECSMRMAVVGGRWVQIQSYDAQFRDKTDELHTLIQQERAGLPKSGIEHG</sequence>
<evidence type="ECO:0000313" key="1">
    <source>
        <dbReference type="EMBL" id="OCL01507.1"/>
    </source>
</evidence>
<accession>A0A8E2EML2</accession>
<name>A0A8E2EML2_9PEZI</name>